<dbReference type="Pfam" id="PF01243">
    <property type="entry name" value="PNPOx_N"/>
    <property type="match status" value="1"/>
</dbReference>
<keyword evidence="1" id="KW-0560">Oxidoreductase</keyword>
<protein>
    <submittedName>
        <fullName evidence="3">TIGR03618 family F420-dependent PPOX class oxidoreductase</fullName>
    </submittedName>
</protein>
<proteinExistence type="predicted"/>
<keyword evidence="4" id="KW-1185">Reference proteome</keyword>
<dbReference type="PANTHER" id="PTHR35176:SF2">
    <property type="entry name" value="F420H(2)-DEPENDENT REDUCTASE RV1155"/>
    <property type="match status" value="1"/>
</dbReference>
<evidence type="ECO:0000313" key="4">
    <source>
        <dbReference type="Proteomes" id="UP001595872"/>
    </source>
</evidence>
<dbReference type="InterPro" id="IPR012349">
    <property type="entry name" value="Split_barrel_FMN-bd"/>
</dbReference>
<name>A0ABV9UCF6_9ACTN</name>
<dbReference type="PANTHER" id="PTHR35176">
    <property type="entry name" value="HEME OXYGENASE HI_0854-RELATED"/>
    <property type="match status" value="1"/>
</dbReference>
<gene>
    <name evidence="3" type="ORF">ACFPCY_38820</name>
</gene>
<organism evidence="3 4">
    <name type="scientific">Actinomadura gamaensis</name>
    <dbReference type="NCBI Taxonomy" id="1763541"/>
    <lineage>
        <taxon>Bacteria</taxon>
        <taxon>Bacillati</taxon>
        <taxon>Actinomycetota</taxon>
        <taxon>Actinomycetes</taxon>
        <taxon>Streptosporangiales</taxon>
        <taxon>Thermomonosporaceae</taxon>
        <taxon>Actinomadura</taxon>
    </lineage>
</organism>
<dbReference type="RefSeq" id="WP_378264099.1">
    <property type="nucleotide sequence ID" value="NZ_JBHSIT010000016.1"/>
</dbReference>
<dbReference type="InterPro" id="IPR011576">
    <property type="entry name" value="Pyridox_Oxase_N"/>
</dbReference>
<evidence type="ECO:0000259" key="2">
    <source>
        <dbReference type="Pfam" id="PF01243"/>
    </source>
</evidence>
<dbReference type="InterPro" id="IPR052019">
    <property type="entry name" value="F420H2_bilvrd_red/Heme_oxyg"/>
</dbReference>
<dbReference type="NCBIfam" id="TIGR03618">
    <property type="entry name" value="Rv1155_F420"/>
    <property type="match status" value="1"/>
</dbReference>
<evidence type="ECO:0000256" key="1">
    <source>
        <dbReference type="ARBA" id="ARBA00023002"/>
    </source>
</evidence>
<sequence length="155" mass="16535">MTEYGPGDGPAPAALTDDALSDLIGGSTFAALATTKKSGHPHLSTVVFAWDKDERLARISTTADRLKVRQLKNDPRAALYVSSADHMSFAVAEGTAELSEVATEAGDAVSRELLEMAGGFADPADEAAFLEQMVKDRRLIIRLRADRLYGTVLAV</sequence>
<dbReference type="Proteomes" id="UP001595872">
    <property type="component" value="Unassembled WGS sequence"/>
</dbReference>
<evidence type="ECO:0000313" key="3">
    <source>
        <dbReference type="EMBL" id="MFC4913305.1"/>
    </source>
</evidence>
<comment type="caution">
    <text evidence="3">The sequence shown here is derived from an EMBL/GenBank/DDBJ whole genome shotgun (WGS) entry which is preliminary data.</text>
</comment>
<reference evidence="4" key="1">
    <citation type="journal article" date="2019" name="Int. J. Syst. Evol. Microbiol.">
        <title>The Global Catalogue of Microorganisms (GCM) 10K type strain sequencing project: providing services to taxonomists for standard genome sequencing and annotation.</title>
        <authorList>
            <consortium name="The Broad Institute Genomics Platform"/>
            <consortium name="The Broad Institute Genome Sequencing Center for Infectious Disease"/>
            <person name="Wu L."/>
            <person name="Ma J."/>
        </authorList>
    </citation>
    <scope>NUCLEOTIDE SEQUENCE [LARGE SCALE GENOMIC DNA]</scope>
    <source>
        <strain evidence="4">KLKA75</strain>
    </source>
</reference>
<feature type="domain" description="Pyridoxamine 5'-phosphate oxidase N-terminal" evidence="2">
    <location>
        <begin position="17"/>
        <end position="149"/>
    </location>
</feature>
<dbReference type="InterPro" id="IPR019920">
    <property type="entry name" value="F420-binding_dom_put"/>
</dbReference>
<dbReference type="Gene3D" id="2.30.110.10">
    <property type="entry name" value="Electron Transport, Fmn-binding Protein, Chain A"/>
    <property type="match status" value="1"/>
</dbReference>
<accession>A0ABV9UCF6</accession>
<dbReference type="EMBL" id="JBHSIT010000016">
    <property type="protein sequence ID" value="MFC4913305.1"/>
    <property type="molecule type" value="Genomic_DNA"/>
</dbReference>
<dbReference type="SUPFAM" id="SSF50475">
    <property type="entry name" value="FMN-binding split barrel"/>
    <property type="match status" value="1"/>
</dbReference>